<proteinExistence type="predicted"/>
<organism evidence="1 2">
    <name type="scientific">Dendrolimus kikuchii</name>
    <dbReference type="NCBI Taxonomy" id="765133"/>
    <lineage>
        <taxon>Eukaryota</taxon>
        <taxon>Metazoa</taxon>
        <taxon>Ecdysozoa</taxon>
        <taxon>Arthropoda</taxon>
        <taxon>Hexapoda</taxon>
        <taxon>Insecta</taxon>
        <taxon>Pterygota</taxon>
        <taxon>Neoptera</taxon>
        <taxon>Endopterygota</taxon>
        <taxon>Lepidoptera</taxon>
        <taxon>Glossata</taxon>
        <taxon>Ditrysia</taxon>
        <taxon>Bombycoidea</taxon>
        <taxon>Lasiocampidae</taxon>
        <taxon>Dendrolimus</taxon>
    </lineage>
</organism>
<comment type="caution">
    <text evidence="1">The sequence shown here is derived from an EMBL/GenBank/DDBJ whole genome shotgun (WGS) entry which is preliminary data.</text>
</comment>
<protein>
    <submittedName>
        <fullName evidence="1">Uncharacterized protein</fullName>
    </submittedName>
</protein>
<dbReference type="Proteomes" id="UP000824533">
    <property type="component" value="Linkage Group LG04"/>
</dbReference>
<name>A0ACC1DCI2_9NEOP</name>
<keyword evidence="2" id="KW-1185">Reference proteome</keyword>
<accession>A0ACC1DCI2</accession>
<gene>
    <name evidence="1" type="ORF">K1T71_002257</name>
</gene>
<evidence type="ECO:0000313" key="2">
    <source>
        <dbReference type="Proteomes" id="UP000824533"/>
    </source>
</evidence>
<reference evidence="1 2" key="1">
    <citation type="journal article" date="2021" name="Front. Genet.">
        <title>Chromosome-Level Genome Assembly Reveals Significant Gene Expansion in the Toll and IMD Signaling Pathways of Dendrolimus kikuchii.</title>
        <authorList>
            <person name="Zhou J."/>
            <person name="Wu P."/>
            <person name="Xiong Z."/>
            <person name="Liu N."/>
            <person name="Zhao N."/>
            <person name="Ji M."/>
            <person name="Qiu Y."/>
            <person name="Yang B."/>
        </authorList>
    </citation>
    <scope>NUCLEOTIDE SEQUENCE [LARGE SCALE GENOMIC DNA]</scope>
    <source>
        <strain evidence="1">Ann1</strain>
    </source>
</reference>
<dbReference type="EMBL" id="CM034390">
    <property type="protein sequence ID" value="KAJ0181535.1"/>
    <property type="molecule type" value="Genomic_DNA"/>
</dbReference>
<evidence type="ECO:0000313" key="1">
    <source>
        <dbReference type="EMBL" id="KAJ0181535.1"/>
    </source>
</evidence>
<sequence>MQFCGLLLEKIEAITTVNQFKICSSNPSLPSNSEVDEALAGVLSRTCTLEGRLRTASQAYNKLGEVKADAQIAADMVDKTAALARDVSAKVRQLDLARSRVAECQRRVHDLIDLQLCSAGVEAAIKAHDYETGAAHVSRFLSMDPGSVAAARARGAADPRDAMTRAANTLREHLVHKFEEAARKEDEASVERLFKLFPQIGRAEEGVDLLAKYLAKQAEATIRRACVVAEPHSEAAVFADALTRVVEAGGAAVEKARVPAAVVAPGLLHRAIKAIQPAVCLGAGCVYKDMVISRRLDLDPRRSSRSPLSAEPILAELALAHSRVRLYFGFLRRKAEADASTLPEAAKKASIEAVEKIITGCELMRTGQDILAHYLEVERYFLEESVNKALKLSTPQTGTTTSSLVDDVFFIARKVIRRSISSGSVDGACAVLNEVASVVERSVCAALRRWLRAPPPDPLPLPPPRAAQLTVLDAAGELANRLNRDVDAQRQLFLAHMNEAEAGGEWSERLAAEACAEAEPLCRGASERAKLHSCASGLGAAAAAFRAAHDLALAGVKAALKPRVHAWAEVIVDPDVGPDEMDDDADALPLALEQFCEGARAQVSARTVDALLLGVLADVASRAESRILHHHYDRVRHGLLARLVGITDFKIEDIKRLKL</sequence>